<feature type="domain" description="DUF559" evidence="1">
    <location>
        <begin position="234"/>
        <end position="283"/>
    </location>
</feature>
<keyword evidence="4" id="KW-1185">Reference proteome</keyword>
<dbReference type="AlphaFoldDB" id="A0A810L339"/>
<evidence type="ECO:0000313" key="3">
    <source>
        <dbReference type="EMBL" id="BCJ29874.1"/>
    </source>
</evidence>
<dbReference type="OrthoDB" id="5143202at2"/>
<sequence length="313" mass="34375">MTALRDAEDLAASRHGVITAAQCRKLGVAIGDVRGACRHGRWRRALHGVYLVERMVEDESVALAQAAVSSVPAGSVCVLQTAALLHRLAVPRSPGQLHVSVPPDQVRAQRRRDRTLRIHQLVHDRADRTAVAGVPCTTPVRTVADLILRMSRYDAVALLDSALQARLIDDVGQVEPLLRGRRGCIRARQWLGETAVAESPLETRVRLRCIDGGVPPSDLQYEVLDGDGVLLARADFAWRRQKLLVEADGEGPHGGPEALFHDRRRQNLLVAAGYRMLRFTWKDTLRPETIPAAVRAALARASYPADGRRRPAA</sequence>
<dbReference type="Proteomes" id="UP000680750">
    <property type="component" value="Chromosome"/>
</dbReference>
<dbReference type="RefSeq" id="WP_051801737.1">
    <property type="nucleotide sequence ID" value="NZ_AP023354.1"/>
</dbReference>
<gene>
    <name evidence="3" type="ORF">Asera_39820</name>
</gene>
<proteinExistence type="predicted"/>
<evidence type="ECO:0000313" key="4">
    <source>
        <dbReference type="Proteomes" id="UP000680750"/>
    </source>
</evidence>
<accession>A0A810L339</accession>
<dbReference type="InterPro" id="IPR007569">
    <property type="entry name" value="DUF559"/>
</dbReference>
<dbReference type="Pfam" id="PF13338">
    <property type="entry name" value="AbiEi_4"/>
    <property type="match status" value="1"/>
</dbReference>
<dbReference type="EMBL" id="AP023354">
    <property type="protein sequence ID" value="BCJ29874.1"/>
    <property type="molecule type" value="Genomic_DNA"/>
</dbReference>
<dbReference type="InterPro" id="IPR011335">
    <property type="entry name" value="Restrct_endonuc-II-like"/>
</dbReference>
<dbReference type="Gene3D" id="3.40.960.10">
    <property type="entry name" value="VSR Endonuclease"/>
    <property type="match status" value="1"/>
</dbReference>
<evidence type="ECO:0008006" key="5">
    <source>
        <dbReference type="Google" id="ProtNLM"/>
    </source>
</evidence>
<dbReference type="KEGG" id="aser:Asera_39820"/>
<name>A0A810L339_9ACTN</name>
<protein>
    <recommendedName>
        <fullName evidence="5">DUF559 domain-containing protein</fullName>
    </recommendedName>
</protein>
<evidence type="ECO:0000259" key="2">
    <source>
        <dbReference type="Pfam" id="PF13338"/>
    </source>
</evidence>
<dbReference type="SUPFAM" id="SSF52980">
    <property type="entry name" value="Restriction endonuclease-like"/>
    <property type="match status" value="1"/>
</dbReference>
<evidence type="ECO:0000259" key="1">
    <source>
        <dbReference type="Pfam" id="PF04480"/>
    </source>
</evidence>
<dbReference type="Pfam" id="PF04480">
    <property type="entry name" value="DUF559"/>
    <property type="match status" value="1"/>
</dbReference>
<feature type="domain" description="AbiEi antitoxin N-terminal" evidence="2">
    <location>
        <begin position="7"/>
        <end position="52"/>
    </location>
</feature>
<dbReference type="InterPro" id="IPR025159">
    <property type="entry name" value="AbiEi_N"/>
</dbReference>
<organism evidence="3 4">
    <name type="scientific">Actinocatenispora sera</name>
    <dbReference type="NCBI Taxonomy" id="390989"/>
    <lineage>
        <taxon>Bacteria</taxon>
        <taxon>Bacillati</taxon>
        <taxon>Actinomycetota</taxon>
        <taxon>Actinomycetes</taxon>
        <taxon>Micromonosporales</taxon>
        <taxon>Micromonosporaceae</taxon>
        <taxon>Actinocatenispora</taxon>
    </lineage>
</organism>
<reference evidence="3" key="1">
    <citation type="submission" date="2020-08" db="EMBL/GenBank/DDBJ databases">
        <title>Whole genome shotgun sequence of Actinocatenispora sera NBRC 101916.</title>
        <authorList>
            <person name="Komaki H."/>
            <person name="Tamura T."/>
        </authorList>
    </citation>
    <scope>NUCLEOTIDE SEQUENCE</scope>
    <source>
        <strain evidence="3">NBRC 101916</strain>
    </source>
</reference>